<dbReference type="GO" id="GO:0006233">
    <property type="term" value="P:dTDP biosynthetic process"/>
    <property type="evidence" value="ECO:0007669"/>
    <property type="project" value="InterPro"/>
</dbReference>
<dbReference type="PANTHER" id="PTHR10344:SF4">
    <property type="entry name" value="UMP-CMP KINASE 2, MITOCHONDRIAL"/>
    <property type="match status" value="1"/>
</dbReference>
<evidence type="ECO:0000256" key="5">
    <source>
        <dbReference type="ARBA" id="ARBA00022727"/>
    </source>
</evidence>
<dbReference type="NCBIfam" id="TIGR00041">
    <property type="entry name" value="DTMP_kinase"/>
    <property type="match status" value="1"/>
</dbReference>
<dbReference type="PANTHER" id="PTHR10344">
    <property type="entry name" value="THYMIDYLATE KINASE"/>
    <property type="match status" value="1"/>
</dbReference>
<dbReference type="Proteomes" id="UP000286848">
    <property type="component" value="Unassembled WGS sequence"/>
</dbReference>
<dbReference type="EMBL" id="BFFP01000038">
    <property type="protein sequence ID" value="GBG95515.1"/>
    <property type="molecule type" value="Genomic_DNA"/>
</dbReference>
<dbReference type="InterPro" id="IPR039430">
    <property type="entry name" value="Thymidylate_kin-like_dom"/>
</dbReference>
<dbReference type="AlphaFoldDB" id="A0A401IVH8"/>
<evidence type="ECO:0000256" key="10">
    <source>
        <dbReference type="ARBA" id="ARBA00057735"/>
    </source>
</evidence>
<keyword evidence="4 11" id="KW-0808">Transferase</keyword>
<dbReference type="InterPro" id="IPR018095">
    <property type="entry name" value="Thymidylate_kin_CS"/>
</dbReference>
<keyword evidence="6 11" id="KW-0547">Nucleotide-binding</keyword>
<dbReference type="Pfam" id="PF02223">
    <property type="entry name" value="Thymidylate_kin"/>
    <property type="match status" value="1"/>
</dbReference>
<evidence type="ECO:0000256" key="4">
    <source>
        <dbReference type="ARBA" id="ARBA00022679"/>
    </source>
</evidence>
<dbReference type="PROSITE" id="PS01331">
    <property type="entry name" value="THYMIDYLATE_KINASE"/>
    <property type="match status" value="1"/>
</dbReference>
<keyword evidence="7 11" id="KW-0418">Kinase</keyword>
<name>A0A401IVH8_9LACO</name>
<proteinExistence type="inferred from homology"/>
<evidence type="ECO:0000256" key="2">
    <source>
        <dbReference type="ARBA" id="ARBA00012980"/>
    </source>
</evidence>
<keyword evidence="5 11" id="KW-0545">Nucleotide biosynthesis</keyword>
<dbReference type="OrthoDB" id="9774907at2"/>
<dbReference type="InterPro" id="IPR018094">
    <property type="entry name" value="Thymidylate_kinase"/>
</dbReference>
<keyword evidence="14" id="KW-1185">Reference proteome</keyword>
<evidence type="ECO:0000313" key="13">
    <source>
        <dbReference type="EMBL" id="GBG95515.1"/>
    </source>
</evidence>
<evidence type="ECO:0000313" key="14">
    <source>
        <dbReference type="Proteomes" id="UP000286848"/>
    </source>
</evidence>
<evidence type="ECO:0000256" key="11">
    <source>
        <dbReference type="HAMAP-Rule" id="MF_00165"/>
    </source>
</evidence>
<dbReference type="GO" id="GO:0006235">
    <property type="term" value="P:dTTP biosynthetic process"/>
    <property type="evidence" value="ECO:0007669"/>
    <property type="project" value="UniProtKB-UniRule"/>
</dbReference>
<dbReference type="RefSeq" id="WP_124977882.1">
    <property type="nucleotide sequence ID" value="NZ_BFFP01000038.1"/>
</dbReference>
<evidence type="ECO:0000256" key="1">
    <source>
        <dbReference type="ARBA" id="ARBA00009776"/>
    </source>
</evidence>
<accession>A0A401IVH8</accession>
<comment type="catalytic activity">
    <reaction evidence="9 11">
        <text>dTMP + ATP = dTDP + ADP</text>
        <dbReference type="Rhea" id="RHEA:13517"/>
        <dbReference type="ChEBI" id="CHEBI:30616"/>
        <dbReference type="ChEBI" id="CHEBI:58369"/>
        <dbReference type="ChEBI" id="CHEBI:63528"/>
        <dbReference type="ChEBI" id="CHEBI:456216"/>
        <dbReference type="EC" id="2.7.4.9"/>
    </reaction>
</comment>
<evidence type="ECO:0000256" key="7">
    <source>
        <dbReference type="ARBA" id="ARBA00022777"/>
    </source>
</evidence>
<dbReference type="FunFam" id="3.40.50.300:FF:000225">
    <property type="entry name" value="Thymidylate kinase"/>
    <property type="match status" value="1"/>
</dbReference>
<keyword evidence="8 11" id="KW-0067">ATP-binding</keyword>
<dbReference type="EC" id="2.7.4.9" evidence="2 11"/>
<protein>
    <recommendedName>
        <fullName evidence="3 11">Thymidylate kinase</fullName>
        <ecNumber evidence="2 11">2.7.4.9</ecNumber>
    </recommendedName>
    <alternativeName>
        <fullName evidence="11">dTMP kinase</fullName>
    </alternativeName>
</protein>
<dbReference type="GO" id="GO:0005524">
    <property type="term" value="F:ATP binding"/>
    <property type="evidence" value="ECO:0007669"/>
    <property type="project" value="UniProtKB-UniRule"/>
</dbReference>
<dbReference type="GO" id="GO:0006227">
    <property type="term" value="P:dUDP biosynthetic process"/>
    <property type="evidence" value="ECO:0007669"/>
    <property type="project" value="TreeGrafter"/>
</dbReference>
<dbReference type="GO" id="GO:0005829">
    <property type="term" value="C:cytosol"/>
    <property type="evidence" value="ECO:0007669"/>
    <property type="project" value="TreeGrafter"/>
</dbReference>
<comment type="caution">
    <text evidence="13">The sequence shown here is derived from an EMBL/GenBank/DDBJ whole genome shotgun (WGS) entry which is preliminary data.</text>
</comment>
<feature type="domain" description="Thymidylate kinase-like" evidence="12">
    <location>
        <begin position="8"/>
        <end position="200"/>
    </location>
</feature>
<dbReference type="InterPro" id="IPR027417">
    <property type="entry name" value="P-loop_NTPase"/>
</dbReference>
<comment type="similarity">
    <text evidence="1 11">Belongs to the thymidylate kinase family.</text>
</comment>
<feature type="binding site" evidence="11">
    <location>
        <begin position="10"/>
        <end position="17"/>
    </location>
    <ligand>
        <name>ATP</name>
        <dbReference type="ChEBI" id="CHEBI:30616"/>
    </ligand>
</feature>
<evidence type="ECO:0000256" key="8">
    <source>
        <dbReference type="ARBA" id="ARBA00022840"/>
    </source>
</evidence>
<dbReference type="GO" id="GO:0004798">
    <property type="term" value="F:dTMP kinase activity"/>
    <property type="evidence" value="ECO:0007669"/>
    <property type="project" value="UniProtKB-UniRule"/>
</dbReference>
<organism evidence="13 14">
    <name type="scientific">Ligilactobacillus salitolerans</name>
    <dbReference type="NCBI Taxonomy" id="1808352"/>
    <lineage>
        <taxon>Bacteria</taxon>
        <taxon>Bacillati</taxon>
        <taxon>Bacillota</taxon>
        <taxon>Bacilli</taxon>
        <taxon>Lactobacillales</taxon>
        <taxon>Lactobacillaceae</taxon>
        <taxon>Ligilactobacillus</taxon>
    </lineage>
</organism>
<evidence type="ECO:0000259" key="12">
    <source>
        <dbReference type="Pfam" id="PF02223"/>
    </source>
</evidence>
<gene>
    <name evidence="11 13" type="primary">tmk</name>
    <name evidence="13" type="ORF">LFYK43_19740</name>
</gene>
<evidence type="ECO:0000256" key="3">
    <source>
        <dbReference type="ARBA" id="ARBA00017144"/>
    </source>
</evidence>
<dbReference type="CDD" id="cd01672">
    <property type="entry name" value="TMPK"/>
    <property type="match status" value="1"/>
</dbReference>
<sequence>MTGLFVTFEGTEGSGKTTVIKGISRRLEELGWQDNFLVTREPGGSRISEAIREVILNKANTQMDRKTEALLFAASRRQHLVEKILPGLNAGKLVLCDRFVDSSLAYQGAGRKVGVPEVATINQFATGGLQPDLTFYFDLDPIVGLERIRTNRQDEVNRMDEEQLDFYQQVRAEYLKLAQQNPQRIQLIDASLSQDQVEAAVFSKLKKFLEQATIPQD</sequence>
<reference evidence="14" key="1">
    <citation type="journal article" date="2019" name="Int. J. Syst. Evol. Microbiol.">
        <title>Lactobacillus salitolerans sp. nov., a novel lactic acid bacterium isolated from spent mushroom substrates.</title>
        <authorList>
            <person name="Tohno M."/>
            <person name="Tanizawa Y."/>
            <person name="Kojima Y."/>
            <person name="Sakamoto M."/>
            <person name="Nakamura Y."/>
            <person name="Ohkuma M."/>
            <person name="Kobayashi H."/>
        </authorList>
    </citation>
    <scope>NUCLEOTIDE SEQUENCE [LARGE SCALE GENOMIC DNA]</scope>
    <source>
        <strain evidence="14">YK43</strain>
    </source>
</reference>
<evidence type="ECO:0000256" key="6">
    <source>
        <dbReference type="ARBA" id="ARBA00022741"/>
    </source>
</evidence>
<dbReference type="SUPFAM" id="SSF52540">
    <property type="entry name" value="P-loop containing nucleoside triphosphate hydrolases"/>
    <property type="match status" value="1"/>
</dbReference>
<dbReference type="HAMAP" id="MF_00165">
    <property type="entry name" value="Thymidylate_kinase"/>
    <property type="match status" value="1"/>
</dbReference>
<evidence type="ECO:0000256" key="9">
    <source>
        <dbReference type="ARBA" id="ARBA00048743"/>
    </source>
</evidence>
<comment type="function">
    <text evidence="10 11">Phosphorylation of dTMP to form dTDP in both de novo and salvage pathways of dTTP synthesis.</text>
</comment>
<dbReference type="Gene3D" id="3.40.50.300">
    <property type="entry name" value="P-loop containing nucleotide triphosphate hydrolases"/>
    <property type="match status" value="1"/>
</dbReference>